<evidence type="ECO:0000313" key="1">
    <source>
        <dbReference type="EMBL" id="KRY91229.1"/>
    </source>
</evidence>
<sequence>MSVNEAQPISIDKPTDLFLLFVPYFSQRCMQPLLLLFPENVLFYEIRIHLAHLDTINNFFARTLTIDSWQTLRRKLKIIGNRYCQRADISMQILACVLETLNFWNWDSNEITSLRTRSERAASQLAKVRERTP</sequence>
<name>A0A0V1FZ03_TRIPS</name>
<organism evidence="1 2">
    <name type="scientific">Trichinella pseudospiralis</name>
    <name type="common">Parasitic roundworm</name>
    <dbReference type="NCBI Taxonomy" id="6337"/>
    <lineage>
        <taxon>Eukaryota</taxon>
        <taxon>Metazoa</taxon>
        <taxon>Ecdysozoa</taxon>
        <taxon>Nematoda</taxon>
        <taxon>Enoplea</taxon>
        <taxon>Dorylaimia</taxon>
        <taxon>Trichinellida</taxon>
        <taxon>Trichinellidae</taxon>
        <taxon>Trichinella</taxon>
    </lineage>
</organism>
<proteinExistence type="predicted"/>
<keyword evidence="2" id="KW-1185">Reference proteome</keyword>
<accession>A0A0V1FZ03</accession>
<comment type="caution">
    <text evidence="1">The sequence shown here is derived from an EMBL/GenBank/DDBJ whole genome shotgun (WGS) entry which is preliminary data.</text>
</comment>
<dbReference type="EMBL" id="JYDT01000015">
    <property type="protein sequence ID" value="KRY91229.1"/>
    <property type="molecule type" value="Genomic_DNA"/>
</dbReference>
<evidence type="ECO:0000313" key="2">
    <source>
        <dbReference type="Proteomes" id="UP000054995"/>
    </source>
</evidence>
<protein>
    <submittedName>
        <fullName evidence="1">Uncharacterized protein</fullName>
    </submittedName>
</protein>
<gene>
    <name evidence="1" type="ORF">T4D_14601</name>
</gene>
<dbReference type="Proteomes" id="UP000054995">
    <property type="component" value="Unassembled WGS sequence"/>
</dbReference>
<reference evidence="1 2" key="1">
    <citation type="submission" date="2015-01" db="EMBL/GenBank/DDBJ databases">
        <title>Evolution of Trichinella species and genotypes.</title>
        <authorList>
            <person name="Korhonen P.K."/>
            <person name="Edoardo P."/>
            <person name="Giuseppe L.R."/>
            <person name="Gasser R.B."/>
        </authorList>
    </citation>
    <scope>NUCLEOTIDE SEQUENCE [LARGE SCALE GENOMIC DNA]</scope>
    <source>
        <strain evidence="1">ISS470</strain>
    </source>
</reference>
<dbReference type="AlphaFoldDB" id="A0A0V1FZ03"/>